<accession>A0AAD2D9A6</accession>
<feature type="compositionally biased region" description="Basic and acidic residues" evidence="1">
    <location>
        <begin position="207"/>
        <end position="219"/>
    </location>
</feature>
<evidence type="ECO:0000259" key="2">
    <source>
        <dbReference type="Pfam" id="PF10551"/>
    </source>
</evidence>
<feature type="region of interest" description="Disordered" evidence="1">
    <location>
        <begin position="708"/>
        <end position="732"/>
    </location>
</feature>
<feature type="compositionally biased region" description="Basic and acidic residues" evidence="1">
    <location>
        <begin position="1"/>
        <end position="17"/>
    </location>
</feature>
<dbReference type="AlphaFoldDB" id="A0AAD2D9A6"/>
<feature type="region of interest" description="Disordered" evidence="1">
    <location>
        <begin position="1"/>
        <end position="50"/>
    </location>
</feature>
<feature type="region of interest" description="Disordered" evidence="1">
    <location>
        <begin position="195"/>
        <end position="224"/>
    </location>
</feature>
<dbReference type="InterPro" id="IPR018289">
    <property type="entry name" value="MULE_transposase_dom"/>
</dbReference>
<reference evidence="3" key="1">
    <citation type="submission" date="2023-07" db="EMBL/GenBank/DDBJ databases">
        <authorList>
            <consortium name="AG Swart"/>
            <person name="Singh M."/>
            <person name="Singh A."/>
            <person name="Seah K."/>
            <person name="Emmerich C."/>
        </authorList>
    </citation>
    <scope>NUCLEOTIDE SEQUENCE</scope>
    <source>
        <strain evidence="3">DP1</strain>
    </source>
</reference>
<evidence type="ECO:0000256" key="1">
    <source>
        <dbReference type="SAM" id="MobiDB-lite"/>
    </source>
</evidence>
<sequence>MQMKSKNADKPDPEPQKETLQGIFNSVAPLTEVSSNLPAPSAKKDPTKKRIEKQVEKVLEDFKQKKDQHFQRSSVQAQQERLENTKDMLQKELSFIKDPNQIQITIYYLRQRNPVKDIPETLEEMNQIILQNIRSSSGVPITLDDLSMYYYDNDKDRCLIENQEDLEVAYQLAKKAKPQHLKIILNIKRGLKKKENKCNDSSEDDDAYKGNHDQKHDSDSTDSEDATNEIFCLKECLKRTERIMRDGYCYWSLSPIKASMINKRQHLKLFRCEEYSRKKCQGTWATNPLLFNGEYGKLVCNHNIPHGEHKSITSQTVVEKYAKTLGVSSCGSDQIIDKQEVLQLIEHLAMQDISLTTNQIIPVIKRMFPNAEMVSKRQIAARLTRVRGTKVNASWQPAQYYVNCIKTYRNTPFARNNSMSLIDGMTKHFLYFYSDFQEKVIYEVRDDPNLHIFFDGTFKCCPKIWSQLFNICVFHRGKNLYIPVVHVLMQTEKYEGYKTVFKWFQNIFNLRPKFVTCDFELSLIRCMKETYPDAMIVPCFFHFAKCLWTNGAKCGLRKTNMLPLTKQLMFSLKGLAFRRSASVYRRFEWLKENCIKKCSNFKAFFEYFEHTWMDGIFKIQDWNYHDKIQHFEDLAVTNNGLESFHQMIKSQLRRIKPNFAGLVDILCQVEMLKKQAYDEDKINGNQEFNRCWPSSTIFRELYSKEKANEEAEEDKDHSKESASELLNKNPCPDYGLKDLEQLKKKNPNLYKEKLKSQERDINFLFEDFDEEASLLKTDLGMIKYNKLTKELHDNKSVDPDDSNSKGIMYDYFTKNHSSMIKQFKSLEQFKPTTITYGEGPITEEFLLQIKEDENQLQEFLDGDSKFTPAPRRPYTDHKI</sequence>
<gene>
    <name evidence="3" type="ORF">ECRASSUSDP1_LOCUS25906</name>
</gene>
<dbReference type="Pfam" id="PF10551">
    <property type="entry name" value="MULE"/>
    <property type="match status" value="1"/>
</dbReference>
<feature type="region of interest" description="Disordered" evidence="1">
    <location>
        <begin position="859"/>
        <end position="879"/>
    </location>
</feature>
<dbReference type="Proteomes" id="UP001295684">
    <property type="component" value="Unassembled WGS sequence"/>
</dbReference>
<keyword evidence="4" id="KW-1185">Reference proteome</keyword>
<organism evidence="3 4">
    <name type="scientific">Euplotes crassus</name>
    <dbReference type="NCBI Taxonomy" id="5936"/>
    <lineage>
        <taxon>Eukaryota</taxon>
        <taxon>Sar</taxon>
        <taxon>Alveolata</taxon>
        <taxon>Ciliophora</taxon>
        <taxon>Intramacronucleata</taxon>
        <taxon>Spirotrichea</taxon>
        <taxon>Hypotrichia</taxon>
        <taxon>Euplotida</taxon>
        <taxon>Euplotidae</taxon>
        <taxon>Moneuplotes</taxon>
    </lineage>
</organism>
<dbReference type="EMBL" id="CAMPGE010026710">
    <property type="protein sequence ID" value="CAI2384381.1"/>
    <property type="molecule type" value="Genomic_DNA"/>
</dbReference>
<proteinExistence type="predicted"/>
<evidence type="ECO:0000313" key="4">
    <source>
        <dbReference type="Proteomes" id="UP001295684"/>
    </source>
</evidence>
<feature type="compositionally biased region" description="Basic and acidic residues" evidence="1">
    <location>
        <begin position="708"/>
        <end position="722"/>
    </location>
</feature>
<evidence type="ECO:0000313" key="3">
    <source>
        <dbReference type="EMBL" id="CAI2384381.1"/>
    </source>
</evidence>
<name>A0AAD2D9A6_EUPCR</name>
<comment type="caution">
    <text evidence="3">The sequence shown here is derived from an EMBL/GenBank/DDBJ whole genome shotgun (WGS) entry which is preliminary data.</text>
</comment>
<feature type="domain" description="MULE transposase" evidence="2">
    <location>
        <begin position="452"/>
        <end position="545"/>
    </location>
</feature>
<protein>
    <recommendedName>
        <fullName evidence="2">MULE transposase domain-containing protein</fullName>
    </recommendedName>
</protein>
<dbReference type="SUPFAM" id="SSF54277">
    <property type="entry name" value="CAD &amp; PB1 domains"/>
    <property type="match status" value="1"/>
</dbReference>